<sequence length="425" mass="45193">MVFALLVLCRAAAAPAQEALVPDSPVPEATAQGSAAQEDVLAGVPAQELSALARLDAADSFVDDRGGGIALELALSQPVPWRVRVHDQPPRLVLDFREVDFSGIAAMENDSDRVTALRAGVFRPGWSRLVLELDGPYLVAEAGMGTDGEARVTIRLDPADPVEFAAKAALPEPPGWTAPAALTAEPRAQGGGPLVVVLDPGHGGIDPGAERDGLTEANLMLGFARELKEVLLRDGGFRVVLTRDDDVFVPLETRITIAHEADAHMFLSLHADALAEGEAVGATLYTLSDEASDAAGAALAERHDRDDLLSGVDLTEQDDLVASVLMDIARTETTPRIERLALALEAAIKGAEIRMHRHPRQAAGFSVLKSPDIPSILVELGFMSSPRDLVLLQDKSWRENMAGALRDGLKAWAAEDAALAELLRR</sequence>
<accession>A0A8X8KJC9</accession>
<dbReference type="Pfam" id="PF01520">
    <property type="entry name" value="Amidase_3"/>
    <property type="match status" value="1"/>
</dbReference>
<evidence type="ECO:0000313" key="6">
    <source>
        <dbReference type="Proteomes" id="UP000484076"/>
    </source>
</evidence>
<dbReference type="GO" id="GO:0008745">
    <property type="term" value="F:N-acetylmuramoyl-L-alanine amidase activity"/>
    <property type="evidence" value="ECO:0007669"/>
    <property type="project" value="UniProtKB-EC"/>
</dbReference>
<organism evidence="5 6">
    <name type="scientific">Fertoeibacter niger</name>
    <dbReference type="NCBI Taxonomy" id="2656921"/>
    <lineage>
        <taxon>Bacteria</taxon>
        <taxon>Pseudomonadati</taxon>
        <taxon>Pseudomonadota</taxon>
        <taxon>Alphaproteobacteria</taxon>
        <taxon>Rhodobacterales</taxon>
        <taxon>Paracoccaceae</taxon>
        <taxon>Fertoeibacter</taxon>
    </lineage>
</organism>
<dbReference type="Proteomes" id="UP000484076">
    <property type="component" value="Unassembled WGS sequence"/>
</dbReference>
<comment type="catalytic activity">
    <reaction evidence="1">
        <text>Hydrolyzes the link between N-acetylmuramoyl residues and L-amino acid residues in certain cell-wall glycopeptides.</text>
        <dbReference type="EC" id="3.5.1.28"/>
    </reaction>
</comment>
<dbReference type="Gene3D" id="2.60.40.3500">
    <property type="match status" value="1"/>
</dbReference>
<evidence type="ECO:0000259" key="4">
    <source>
        <dbReference type="SMART" id="SM00646"/>
    </source>
</evidence>
<keyword evidence="3" id="KW-0378">Hydrolase</keyword>
<keyword evidence="6" id="KW-1185">Reference proteome</keyword>
<dbReference type="PANTHER" id="PTHR30404">
    <property type="entry name" value="N-ACETYLMURAMOYL-L-ALANINE AMIDASE"/>
    <property type="match status" value="1"/>
</dbReference>
<gene>
    <name evidence="5" type="ORF">GEU84_001700</name>
</gene>
<evidence type="ECO:0000256" key="1">
    <source>
        <dbReference type="ARBA" id="ARBA00001561"/>
    </source>
</evidence>
<feature type="domain" description="MurNAc-LAA" evidence="4">
    <location>
        <begin position="255"/>
        <end position="410"/>
    </location>
</feature>
<evidence type="ECO:0000256" key="3">
    <source>
        <dbReference type="ARBA" id="ARBA00022801"/>
    </source>
</evidence>
<dbReference type="AlphaFoldDB" id="A0A8X8KJC9"/>
<protein>
    <recommendedName>
        <fullName evidence="2">N-acetylmuramoyl-L-alanine amidase</fullName>
        <ecNumber evidence="2">3.5.1.28</ecNumber>
    </recommendedName>
</protein>
<dbReference type="GO" id="GO:0030288">
    <property type="term" value="C:outer membrane-bounded periplasmic space"/>
    <property type="evidence" value="ECO:0007669"/>
    <property type="project" value="TreeGrafter"/>
</dbReference>
<dbReference type="Gene3D" id="3.40.630.40">
    <property type="entry name" value="Zn-dependent exopeptidases"/>
    <property type="match status" value="1"/>
</dbReference>
<dbReference type="Pfam" id="PF11741">
    <property type="entry name" value="AMIN"/>
    <property type="match status" value="1"/>
</dbReference>
<dbReference type="InterPro" id="IPR021731">
    <property type="entry name" value="AMIN_dom"/>
</dbReference>
<evidence type="ECO:0000313" key="5">
    <source>
        <dbReference type="EMBL" id="NUB43084.1"/>
    </source>
</evidence>
<evidence type="ECO:0000256" key="2">
    <source>
        <dbReference type="ARBA" id="ARBA00011901"/>
    </source>
</evidence>
<reference evidence="5" key="1">
    <citation type="submission" date="2020-05" db="EMBL/GenBank/DDBJ databases">
        <title>Fertoebacter nigrum gen. nov., sp. nov., a new member of the family Rhodobacteraceae.</title>
        <authorList>
            <person name="Szuroczki S."/>
            <person name="Abbaszade G."/>
            <person name="Buni D."/>
            <person name="Schumann P."/>
            <person name="Toth E."/>
        </authorList>
    </citation>
    <scope>NUCLEOTIDE SEQUENCE</scope>
    <source>
        <strain evidence="5">RG-N-1a</strain>
    </source>
</reference>
<comment type="caution">
    <text evidence="5">The sequence shown here is derived from an EMBL/GenBank/DDBJ whole genome shotgun (WGS) entry which is preliminary data.</text>
</comment>
<dbReference type="CDD" id="cd02696">
    <property type="entry name" value="MurNAc-LAA"/>
    <property type="match status" value="1"/>
</dbReference>
<dbReference type="GO" id="GO:0009253">
    <property type="term" value="P:peptidoglycan catabolic process"/>
    <property type="evidence" value="ECO:0007669"/>
    <property type="project" value="InterPro"/>
</dbReference>
<dbReference type="InterPro" id="IPR050695">
    <property type="entry name" value="N-acetylmuramoyl_amidase_3"/>
</dbReference>
<proteinExistence type="predicted"/>
<dbReference type="InterPro" id="IPR002508">
    <property type="entry name" value="MurNAc-LAA_cat"/>
</dbReference>
<dbReference type="EC" id="3.5.1.28" evidence="2"/>
<dbReference type="SUPFAM" id="SSF53187">
    <property type="entry name" value="Zn-dependent exopeptidases"/>
    <property type="match status" value="1"/>
</dbReference>
<dbReference type="EMBL" id="WHUT02000001">
    <property type="protein sequence ID" value="NUB43084.1"/>
    <property type="molecule type" value="Genomic_DNA"/>
</dbReference>
<name>A0A8X8KJC9_9RHOB</name>
<dbReference type="SMART" id="SM00646">
    <property type="entry name" value="Ami_3"/>
    <property type="match status" value="1"/>
</dbReference>
<dbReference type="PANTHER" id="PTHR30404:SF0">
    <property type="entry name" value="N-ACETYLMURAMOYL-L-ALANINE AMIDASE AMIC"/>
    <property type="match status" value="1"/>
</dbReference>